<keyword evidence="3" id="KW-0145">Chemotaxis</keyword>
<comment type="caution">
    <text evidence="12">The sequence shown here is derived from an EMBL/GenBank/DDBJ whole genome shotgun (WGS) entry which is preliminary data.</text>
</comment>
<dbReference type="InterPro" id="IPR033480">
    <property type="entry name" value="sCache_2"/>
</dbReference>
<dbReference type="Gene3D" id="3.30.450.20">
    <property type="entry name" value="PAS domain"/>
    <property type="match status" value="1"/>
</dbReference>
<dbReference type="Proteomes" id="UP000443582">
    <property type="component" value="Unassembled WGS sequence"/>
</dbReference>
<dbReference type="InterPro" id="IPR004090">
    <property type="entry name" value="Chemotax_Me-accpt_rcpt"/>
</dbReference>
<feature type="transmembrane region" description="Helical" evidence="10">
    <location>
        <begin position="14"/>
        <end position="35"/>
    </location>
</feature>
<dbReference type="EMBL" id="QDKL01000001">
    <property type="protein sequence ID" value="RZF22795.1"/>
    <property type="molecule type" value="Genomic_DNA"/>
</dbReference>
<keyword evidence="5 10" id="KW-1133">Transmembrane helix</keyword>
<evidence type="ECO:0000313" key="12">
    <source>
        <dbReference type="EMBL" id="RZF22795.1"/>
    </source>
</evidence>
<dbReference type="InterPro" id="IPR051310">
    <property type="entry name" value="MCP_chemotaxis"/>
</dbReference>
<proteinExistence type="inferred from homology"/>
<evidence type="ECO:0000256" key="7">
    <source>
        <dbReference type="ARBA" id="ARBA00029447"/>
    </source>
</evidence>
<organism evidence="12 13">
    <name type="scientific">Halobacteriovorax vibrionivorans</name>
    <dbReference type="NCBI Taxonomy" id="2152716"/>
    <lineage>
        <taxon>Bacteria</taxon>
        <taxon>Pseudomonadati</taxon>
        <taxon>Bdellovibrionota</taxon>
        <taxon>Bacteriovoracia</taxon>
        <taxon>Bacteriovoracales</taxon>
        <taxon>Halobacteriovoraceae</taxon>
        <taxon>Halobacteriovorax</taxon>
    </lineage>
</organism>
<gene>
    <name evidence="12" type="ORF">DAY19_03210</name>
</gene>
<dbReference type="SMART" id="SM00283">
    <property type="entry name" value="MA"/>
    <property type="match status" value="1"/>
</dbReference>
<reference evidence="13" key="1">
    <citation type="journal article" date="2019" name="Int. J. Syst. Evol. Microbiol.">
        <title>Halobacteriovorax valvorus sp. nov., a novel prokaryotic predator isolated from coastal seawater of China.</title>
        <authorList>
            <person name="Chen M.-X."/>
        </authorList>
    </citation>
    <scope>NUCLEOTIDE SEQUENCE [LARGE SCALE GENOMIC DNA]</scope>
    <source>
        <strain evidence="13">BL9</strain>
    </source>
</reference>
<dbReference type="PROSITE" id="PS50111">
    <property type="entry name" value="CHEMOTAXIS_TRANSDUC_2"/>
    <property type="match status" value="1"/>
</dbReference>
<accession>A0ABY0IIM4</accession>
<dbReference type="RefSeq" id="WP_114705741.1">
    <property type="nucleotide sequence ID" value="NZ_QDKL01000001.1"/>
</dbReference>
<sequence length="529" mass="58773">MKAFLKSLSLNAKILLMALIPFFIFTSIFIAYSYVSTKDALLKEKRHQIEDVTTTTMKFLESMNEKVQKGEYSIDEAKSISKHYISSIRYGRDHDDYLWVNDLHPNMIIHPSKSLQGKSVADFKDKAGKPLFNDVVALVKKQDKGFINYIWNSKTDKNKFVEKYSYVELFKPWGWVLGTGIYVEDVNNYIFSVFLKQASFGIIGLLIIAAIFTFVLKTGVSTPLLLMANKLKETSQFVARGSTTTLNTSTQLSAATNEQAASLQETVASVDEISSMIRRNTEFAEESKKSGELSEREVQNGKQTIDEMLMAIENISENNTDAMKKMENSNHQIQEILNIIKEIETKTQIINDIVFQTKLLSFNASVEAARSGESGKGFAVVAEEIGSLASMSGKASDEIKVLIDESIKNVETIVSQTTNMVQDVINNSGKTVEAGRKKASECKDVLDKIVFNVQNVNGKITEIAHACSEQTQGVNEITNAIRLIDETTLQNNNSAQEASKEASNLKNQANNLDLVVKSVIELVSGNRAA</sequence>
<evidence type="ECO:0000256" key="2">
    <source>
        <dbReference type="ARBA" id="ARBA00022475"/>
    </source>
</evidence>
<dbReference type="PANTHER" id="PTHR43531:SF11">
    <property type="entry name" value="METHYL-ACCEPTING CHEMOTAXIS PROTEIN 3"/>
    <property type="match status" value="1"/>
</dbReference>
<feature type="domain" description="Methyl-accepting transducer" evidence="11">
    <location>
        <begin position="234"/>
        <end position="485"/>
    </location>
</feature>
<dbReference type="Pfam" id="PF17200">
    <property type="entry name" value="sCache_2"/>
    <property type="match status" value="1"/>
</dbReference>
<evidence type="ECO:0000256" key="3">
    <source>
        <dbReference type="ARBA" id="ARBA00022500"/>
    </source>
</evidence>
<evidence type="ECO:0000256" key="5">
    <source>
        <dbReference type="ARBA" id="ARBA00022989"/>
    </source>
</evidence>
<dbReference type="PANTHER" id="PTHR43531">
    <property type="entry name" value="PROTEIN ICFG"/>
    <property type="match status" value="1"/>
</dbReference>
<keyword evidence="13" id="KW-1185">Reference proteome</keyword>
<dbReference type="SUPFAM" id="SSF58104">
    <property type="entry name" value="Methyl-accepting chemotaxis protein (MCP) signaling domain"/>
    <property type="match status" value="1"/>
</dbReference>
<evidence type="ECO:0000256" key="8">
    <source>
        <dbReference type="PROSITE-ProRule" id="PRU00284"/>
    </source>
</evidence>
<evidence type="ECO:0000259" key="11">
    <source>
        <dbReference type="PROSITE" id="PS50111"/>
    </source>
</evidence>
<dbReference type="SMART" id="SM01049">
    <property type="entry name" value="Cache_2"/>
    <property type="match status" value="1"/>
</dbReference>
<dbReference type="Pfam" id="PF00015">
    <property type="entry name" value="MCPsignal"/>
    <property type="match status" value="1"/>
</dbReference>
<dbReference type="Gene3D" id="1.10.287.950">
    <property type="entry name" value="Methyl-accepting chemotaxis protein"/>
    <property type="match status" value="1"/>
</dbReference>
<name>A0ABY0IIM4_9BACT</name>
<comment type="subcellular location">
    <subcellularLocation>
        <location evidence="1">Cell membrane</location>
        <topology evidence="1">Multi-pass membrane protein</topology>
    </subcellularLocation>
</comment>
<keyword evidence="6 10" id="KW-0472">Membrane</keyword>
<evidence type="ECO:0000256" key="1">
    <source>
        <dbReference type="ARBA" id="ARBA00004651"/>
    </source>
</evidence>
<keyword evidence="4 10" id="KW-0812">Transmembrane</keyword>
<evidence type="ECO:0000256" key="6">
    <source>
        <dbReference type="ARBA" id="ARBA00023136"/>
    </source>
</evidence>
<evidence type="ECO:0000256" key="9">
    <source>
        <dbReference type="SAM" id="Coils"/>
    </source>
</evidence>
<comment type="similarity">
    <text evidence="7">Belongs to the methyl-accepting chemotaxis (MCP) protein family.</text>
</comment>
<feature type="coiled-coil region" evidence="9">
    <location>
        <begin position="312"/>
        <end position="346"/>
    </location>
</feature>
<keyword evidence="2" id="KW-1003">Cell membrane</keyword>
<evidence type="ECO:0000256" key="10">
    <source>
        <dbReference type="SAM" id="Phobius"/>
    </source>
</evidence>
<protein>
    <recommendedName>
        <fullName evidence="11">Methyl-accepting transducer domain-containing protein</fullName>
    </recommendedName>
</protein>
<evidence type="ECO:0000313" key="13">
    <source>
        <dbReference type="Proteomes" id="UP000443582"/>
    </source>
</evidence>
<dbReference type="InterPro" id="IPR004089">
    <property type="entry name" value="MCPsignal_dom"/>
</dbReference>
<keyword evidence="9" id="KW-0175">Coiled coil</keyword>
<feature type="transmembrane region" description="Helical" evidence="10">
    <location>
        <begin position="198"/>
        <end position="216"/>
    </location>
</feature>
<evidence type="ECO:0000256" key="4">
    <source>
        <dbReference type="ARBA" id="ARBA00022692"/>
    </source>
</evidence>
<dbReference type="PRINTS" id="PR00260">
    <property type="entry name" value="CHEMTRNSDUCR"/>
</dbReference>
<keyword evidence="8" id="KW-0807">Transducer</keyword>